<name>A0A1Y2HT57_9FUNG</name>
<sequence>MSPSSKPHAHLDQSVVPWQNPVVSEMLPPELHFVVTSLARPRSVLPSASRRLHATCTTGQSIHIAWRNALLLWADASDSDRHAASEQPQTSPLISATLKHLLIVNLTAQALSNFAPTCPNPDPILTTRFLQWLFSKPFKTLPSLIHPPARTQDALRSHVSWWQPSRDKFTLLVYFIRAGQLELLEECLVQMRKVPAPRLPWSFWVSQQHNFDTRPGSHQLLSELAKTHHNDHAPFFMGLVALALVEWSLPTLLVLLRVFKDDLTPSRVTSLIPDGSSTQQDFLEMLCCLSPPDNPNRVINLFHWLCATGLSFTDAYPITQYLFRPSLPGFFARLLASIDLPRLAAISDVVRASQFREKLGVATVIHLKEQYDQDLFDGALQHGLFEDHHWSVLLSSNVDFWLQTIQVHVTEASAQIMVLLYAIRLAAEGMYPPHDPDTVPKLVPILQRSMGIDLINMIRRNPDCFTASIGAQGVLALHGAGALPDPASQLSSILTSFSNPSSLFPACPAKRIGFQSACSVISALFYCASADLPHPSPSSSWSDRSQAPVQSLTPPQRSILLLSLLTTSSLCNVTPGSHHLPSCMSTDFYLKAFELVIGHMTPTLTSDGIFQALPAPFRAYAIYLACHMLKTKMTDVLDKSLHKLHITTVASLDPLTTAAALCMSNNVRMMCALAKWICKQDQLCARLSWRVIKKIQGGDTEVEELEQFMLSELVSLNQSHDKFNFKRTGEMLKVMTNALVLSR</sequence>
<accession>A0A1Y2HT57</accession>
<organism evidence="1 2">
    <name type="scientific">Catenaria anguillulae PL171</name>
    <dbReference type="NCBI Taxonomy" id="765915"/>
    <lineage>
        <taxon>Eukaryota</taxon>
        <taxon>Fungi</taxon>
        <taxon>Fungi incertae sedis</taxon>
        <taxon>Blastocladiomycota</taxon>
        <taxon>Blastocladiomycetes</taxon>
        <taxon>Blastocladiales</taxon>
        <taxon>Catenariaceae</taxon>
        <taxon>Catenaria</taxon>
    </lineage>
</organism>
<protein>
    <submittedName>
        <fullName evidence="1">Uncharacterized protein</fullName>
    </submittedName>
</protein>
<dbReference type="AlphaFoldDB" id="A0A1Y2HT57"/>
<evidence type="ECO:0000313" key="1">
    <source>
        <dbReference type="EMBL" id="ORZ37755.1"/>
    </source>
</evidence>
<dbReference type="Proteomes" id="UP000193411">
    <property type="component" value="Unassembled WGS sequence"/>
</dbReference>
<evidence type="ECO:0000313" key="2">
    <source>
        <dbReference type="Proteomes" id="UP000193411"/>
    </source>
</evidence>
<reference evidence="1 2" key="1">
    <citation type="submission" date="2016-07" db="EMBL/GenBank/DDBJ databases">
        <title>Pervasive Adenine N6-methylation of Active Genes in Fungi.</title>
        <authorList>
            <consortium name="DOE Joint Genome Institute"/>
            <person name="Mondo S.J."/>
            <person name="Dannebaum R.O."/>
            <person name="Kuo R.C."/>
            <person name="Labutti K."/>
            <person name="Haridas S."/>
            <person name="Kuo A."/>
            <person name="Salamov A."/>
            <person name="Ahrendt S.R."/>
            <person name="Lipzen A."/>
            <person name="Sullivan W."/>
            <person name="Andreopoulos W.B."/>
            <person name="Clum A."/>
            <person name="Lindquist E."/>
            <person name="Daum C."/>
            <person name="Ramamoorthy G.K."/>
            <person name="Gryganskyi A."/>
            <person name="Culley D."/>
            <person name="Magnuson J.K."/>
            <person name="James T.Y."/>
            <person name="O'Malley M.A."/>
            <person name="Stajich J.E."/>
            <person name="Spatafora J.W."/>
            <person name="Visel A."/>
            <person name="Grigoriev I.V."/>
        </authorList>
    </citation>
    <scope>NUCLEOTIDE SEQUENCE [LARGE SCALE GENOMIC DNA]</scope>
    <source>
        <strain evidence="1 2">PL171</strain>
    </source>
</reference>
<dbReference type="EMBL" id="MCFL01000011">
    <property type="protein sequence ID" value="ORZ37755.1"/>
    <property type="molecule type" value="Genomic_DNA"/>
</dbReference>
<proteinExistence type="predicted"/>
<keyword evidence="2" id="KW-1185">Reference proteome</keyword>
<comment type="caution">
    <text evidence="1">The sequence shown here is derived from an EMBL/GenBank/DDBJ whole genome shotgun (WGS) entry which is preliminary data.</text>
</comment>
<gene>
    <name evidence="1" type="ORF">BCR44DRAFT_38334</name>
</gene>